<dbReference type="RefSeq" id="WP_090147813.1">
    <property type="nucleotide sequence ID" value="NZ_FNAN01000004.1"/>
</dbReference>
<protein>
    <submittedName>
        <fullName evidence="2">Uncharacterized protein</fullName>
    </submittedName>
</protein>
<feature type="transmembrane region" description="Helical" evidence="1">
    <location>
        <begin position="137"/>
        <end position="166"/>
    </location>
</feature>
<keyword evidence="1" id="KW-1133">Transmembrane helix</keyword>
<organism evidence="2 3">
    <name type="scientific">Dyadobacter soli</name>
    <dbReference type="NCBI Taxonomy" id="659014"/>
    <lineage>
        <taxon>Bacteria</taxon>
        <taxon>Pseudomonadati</taxon>
        <taxon>Bacteroidota</taxon>
        <taxon>Cytophagia</taxon>
        <taxon>Cytophagales</taxon>
        <taxon>Spirosomataceae</taxon>
        <taxon>Dyadobacter</taxon>
    </lineage>
</organism>
<keyword evidence="1" id="KW-0812">Transmembrane</keyword>
<feature type="transmembrane region" description="Helical" evidence="1">
    <location>
        <begin position="6"/>
        <end position="30"/>
    </location>
</feature>
<dbReference type="Proteomes" id="UP000198748">
    <property type="component" value="Unassembled WGS sequence"/>
</dbReference>
<dbReference type="STRING" id="659014.SAMN04487996_10424"/>
<dbReference type="OrthoDB" id="3532303at2"/>
<accession>A0A1G7AZI7</accession>
<dbReference type="AlphaFoldDB" id="A0A1G7AZI7"/>
<dbReference type="EMBL" id="FNAN01000004">
    <property type="protein sequence ID" value="SDE20203.1"/>
    <property type="molecule type" value="Genomic_DNA"/>
</dbReference>
<reference evidence="3" key="1">
    <citation type="submission" date="2016-10" db="EMBL/GenBank/DDBJ databases">
        <authorList>
            <person name="Varghese N."/>
            <person name="Submissions S."/>
        </authorList>
    </citation>
    <scope>NUCLEOTIDE SEQUENCE [LARGE SCALE GENOMIC DNA]</scope>
    <source>
        <strain evidence="3">DSM 25329</strain>
    </source>
</reference>
<proteinExistence type="predicted"/>
<gene>
    <name evidence="2" type="ORF">SAMN04487996_10424</name>
</gene>
<evidence type="ECO:0000313" key="3">
    <source>
        <dbReference type="Proteomes" id="UP000198748"/>
    </source>
</evidence>
<keyword evidence="3" id="KW-1185">Reference proteome</keyword>
<dbReference type="PROSITE" id="PS51257">
    <property type="entry name" value="PROKAR_LIPOPROTEIN"/>
    <property type="match status" value="1"/>
</dbReference>
<evidence type="ECO:0000256" key="1">
    <source>
        <dbReference type="SAM" id="Phobius"/>
    </source>
</evidence>
<name>A0A1G7AZI7_9BACT</name>
<evidence type="ECO:0000313" key="2">
    <source>
        <dbReference type="EMBL" id="SDE20203.1"/>
    </source>
</evidence>
<sequence>MKLITNIFLFLYSAISCIAFAPFGLVMTIVDAIRFPQPGRVRDSFLTGARALDVYANETYYSLFNGLFLSAGGYHFGRKGETLSSALGKNWTLARLTWLGLGCAGFLGVLDGDHCYKSIEGEWHIDRPAAPISWINISVFALLAVAGLLLSFKIIILMAAVITWLAG</sequence>
<keyword evidence="1" id="KW-0472">Membrane</keyword>